<keyword evidence="4" id="KW-0170">Cobalt</keyword>
<dbReference type="GO" id="GO:0031419">
    <property type="term" value="F:cobalamin binding"/>
    <property type="evidence" value="ECO:0007669"/>
    <property type="project" value="UniProtKB-KW"/>
</dbReference>
<dbReference type="EMBL" id="NOWF01000003">
    <property type="protein sequence ID" value="OYD08570.1"/>
    <property type="molecule type" value="Genomic_DNA"/>
</dbReference>
<evidence type="ECO:0000256" key="2">
    <source>
        <dbReference type="ARBA" id="ARBA00022628"/>
    </source>
</evidence>
<evidence type="ECO:0000256" key="3">
    <source>
        <dbReference type="ARBA" id="ARBA00023002"/>
    </source>
</evidence>
<dbReference type="InterPro" id="IPR050862">
    <property type="entry name" value="RdRp_reductase_class-2"/>
</dbReference>
<dbReference type="OrthoDB" id="9763270at2"/>
<dbReference type="Gene3D" id="3.30.1620.10">
    <property type="entry name" value="b-12 dependent (class ii) ribonucleotide reductase, Chain A, Domain 2"/>
    <property type="match status" value="1"/>
</dbReference>
<dbReference type="GO" id="GO:0004748">
    <property type="term" value="F:ribonucleoside-diphosphate reductase activity, thioredoxin disulfide as acceptor"/>
    <property type="evidence" value="ECO:0007669"/>
    <property type="project" value="TreeGrafter"/>
</dbReference>
<dbReference type="Pfam" id="PF02867">
    <property type="entry name" value="Ribonuc_red_lgC"/>
    <property type="match status" value="1"/>
</dbReference>
<evidence type="ECO:0000313" key="7">
    <source>
        <dbReference type="EMBL" id="OYD08570.1"/>
    </source>
</evidence>
<keyword evidence="8" id="KW-1185">Reference proteome</keyword>
<feature type="domain" description="Ribonucleotide reductase large subunit C-terminal" evidence="5">
    <location>
        <begin position="173"/>
        <end position="337"/>
    </location>
</feature>
<dbReference type="Proteomes" id="UP000215459">
    <property type="component" value="Unassembled WGS sequence"/>
</dbReference>
<proteinExistence type="predicted"/>
<dbReference type="PANTHER" id="PTHR43371">
    <property type="entry name" value="VITAMIN B12-DEPENDENT RIBONUCLEOTIDE REDUCTASE"/>
    <property type="match status" value="1"/>
</dbReference>
<dbReference type="InterPro" id="IPR000788">
    <property type="entry name" value="RNR_lg_C"/>
</dbReference>
<comment type="caution">
    <text evidence="7">The sequence shown here is derived from an EMBL/GenBank/DDBJ whole genome shotgun (WGS) entry which is preliminary data.</text>
</comment>
<dbReference type="PANTHER" id="PTHR43371:SF1">
    <property type="entry name" value="RIBONUCLEOSIDE-DIPHOSPHATE REDUCTASE"/>
    <property type="match status" value="1"/>
</dbReference>
<name>A0A235B8E1_9BACL</name>
<reference evidence="7 8" key="1">
    <citation type="submission" date="2017-07" db="EMBL/GenBank/DDBJ databases">
        <title>The genome sequence of Paludifilum halophilum highlights mechanisms for microbial adaptation to high salt environemnts.</title>
        <authorList>
            <person name="Belbahri L."/>
        </authorList>
    </citation>
    <scope>NUCLEOTIDE SEQUENCE [LARGE SCALE GENOMIC DNA]</scope>
    <source>
        <strain evidence="7 8">DSM 102817</strain>
    </source>
</reference>
<evidence type="ECO:0000256" key="4">
    <source>
        <dbReference type="ARBA" id="ARBA00023285"/>
    </source>
</evidence>
<dbReference type="Pfam" id="PF21995">
    <property type="entry name" value="RNR-II_ins_dom"/>
    <property type="match status" value="1"/>
</dbReference>
<keyword evidence="2" id="KW-0846">Cobalamin</keyword>
<protein>
    <submittedName>
        <fullName evidence="7">Uncharacterized protein</fullName>
    </submittedName>
</protein>
<dbReference type="AlphaFoldDB" id="A0A235B8E1"/>
<accession>A0A235B8E1</accession>
<keyword evidence="3" id="KW-0560">Oxidoreductase</keyword>
<gene>
    <name evidence="7" type="ORF">CHM34_07020</name>
</gene>
<dbReference type="Gene3D" id="3.90.1390.10">
    <property type="entry name" value="b-12 dependent (class ii) ribonucleotide reductase, chain A, domain 3"/>
    <property type="match status" value="1"/>
</dbReference>
<evidence type="ECO:0000256" key="1">
    <source>
        <dbReference type="ARBA" id="ARBA00001922"/>
    </source>
</evidence>
<evidence type="ECO:0000259" key="6">
    <source>
        <dbReference type="Pfam" id="PF21995"/>
    </source>
</evidence>
<dbReference type="InterPro" id="IPR054158">
    <property type="entry name" value="RNR-II_ins_dom"/>
</dbReference>
<dbReference type="SUPFAM" id="SSF51998">
    <property type="entry name" value="PFL-like glycyl radical enzymes"/>
    <property type="match status" value="1"/>
</dbReference>
<comment type="cofactor">
    <cofactor evidence="1">
        <name>adenosylcob(III)alamin</name>
        <dbReference type="ChEBI" id="CHEBI:18408"/>
    </cofactor>
</comment>
<evidence type="ECO:0000259" key="5">
    <source>
        <dbReference type="Pfam" id="PF02867"/>
    </source>
</evidence>
<sequence length="561" mass="62897">MWSEALVEFLRLLTDKKYAGVHTVKISYHSVRPKGERLNTFGGTASGPEPLREMFEGIDQVLKNEIDPNLAPLEVVEEVDGATYGCVRPIHILDMGNLIGNNVVVGGVRRTAEIFLFDADDYESMFAKYGINGVWDEEQHKKVIAKMETAGVPVPKWMREIKLMDPNARPLHHRRMSNNSVAFTEKPEREILNLIFEMMRMEGEPGFVNLEELSRRRLRGMGITEPSRELLEATMAYIGMNPCAEIALAGYGVCNLTTVNVVQFVQDGRLDVEGLLEAQRRSARAGLRMTLAEMELPHWDAIQSRDRLLGTSVTGWKDAMAMVGAESDFESKVMRLMREAAREEADRYARELRVTAPLLVTTVKPEGTISQVAGGVSSGLHYSHAPYYIRRIRINADDPLAKAVVAMGWKASPEVGTPGETREEQMENARTLVIDFPVASGAKVTKDDIYVGDQFETYFAFQRNYTEHNSSNTIHVRPDEWDTAEGIVWDRWDEFAAVSFLAYDGGSYQLAPYETITKEQYEELVAKQKTFDPATLREFESGEDFDLGADGCEAGGACPIR</sequence>
<evidence type="ECO:0000313" key="8">
    <source>
        <dbReference type="Proteomes" id="UP000215459"/>
    </source>
</evidence>
<organism evidence="7 8">
    <name type="scientific">Paludifilum halophilum</name>
    <dbReference type="NCBI Taxonomy" id="1642702"/>
    <lineage>
        <taxon>Bacteria</taxon>
        <taxon>Bacillati</taxon>
        <taxon>Bacillota</taxon>
        <taxon>Bacilli</taxon>
        <taxon>Bacillales</taxon>
        <taxon>Thermoactinomycetaceae</taxon>
        <taxon>Paludifilum</taxon>
    </lineage>
</organism>
<dbReference type="Gene3D" id="3.20.70.20">
    <property type="match status" value="1"/>
</dbReference>
<feature type="domain" description="B12-dependent ribonucleotide reductase insertion" evidence="6">
    <location>
        <begin position="21"/>
        <end position="62"/>
    </location>
</feature>